<dbReference type="PANTHER" id="PTHR24345">
    <property type="entry name" value="SERINE/THREONINE-PROTEIN KINASE PLK"/>
    <property type="match status" value="1"/>
</dbReference>
<keyword evidence="4" id="KW-0418">Kinase</keyword>
<feature type="domain" description="Protein kinase" evidence="7">
    <location>
        <begin position="18"/>
        <end position="277"/>
    </location>
</feature>
<dbReference type="Gene3D" id="3.30.1120.30">
    <property type="entry name" value="POLO box domain"/>
    <property type="match status" value="2"/>
</dbReference>
<evidence type="ECO:0000256" key="4">
    <source>
        <dbReference type="ARBA" id="ARBA00022777"/>
    </source>
</evidence>
<dbReference type="InterPro" id="IPR011009">
    <property type="entry name" value="Kinase-like_dom_sf"/>
</dbReference>
<protein>
    <recommendedName>
        <fullName evidence="7">Protein kinase domain-containing protein</fullName>
    </recommendedName>
</protein>
<dbReference type="SUPFAM" id="SSF56112">
    <property type="entry name" value="Protein kinase-like (PK-like)"/>
    <property type="match status" value="1"/>
</dbReference>
<name>A0ABR2JTK7_9EUKA</name>
<evidence type="ECO:0000256" key="5">
    <source>
        <dbReference type="ARBA" id="ARBA00022840"/>
    </source>
</evidence>
<dbReference type="Pfam" id="PF00659">
    <property type="entry name" value="POLO_box"/>
    <property type="match status" value="1"/>
</dbReference>
<evidence type="ECO:0000256" key="2">
    <source>
        <dbReference type="ARBA" id="ARBA00022679"/>
    </source>
</evidence>
<sequence>MIPSTVTYTDKDGSKKVFLFHEELGHGGFAVVYRVTLQNSKQNYAMKVISKEKYTGPRGKNSLEKLKNEIQIQKSLNHPNIVQLKYFFSDDDNYYIVLEYCPGKSVRDYLKNSECGYLSEAETRKILTDVIQGLIYIQNNEVVHHDIKLENFIIGSKGEVKIADFGLSSYVQFGRGISVCGTTSYLSPELLQVGNRYQGFEVDIWALGVATFKMLTGKSPFDGGNKEITFENIRNCKYYFPSRIPLSYEAKDFIKTIFQIDPRHRATAIDLIDHPFLSNSSFDDDDEEVVLYKPPKALPKARKLPVAKKSAYTPVKSTYNLAPVRTNFRRSKSTASTYRPVPLYNFNDENAQKKFHFEDENRQVNLFNARNTKSFNIPDNFVTTSYFRNDDLGYLFGDGTVGVCFEDMSRIVIDPNEEFVQYYKDYISGAEVIKANSNSEKHSKKIAYVKKLARSFKKLKSLYSITKNYFDSSVPLHNVKYFVKKDNSVLFKFNDKDIQVNFGDNKKLIIFWEMKKMAIFTDIKEKCQLIDLNNISQMNPNCDIRVRFHNAKEMLNLLARKIESAH</sequence>
<dbReference type="Pfam" id="PF00069">
    <property type="entry name" value="Pkinase"/>
    <property type="match status" value="1"/>
</dbReference>
<dbReference type="EMBL" id="JAPFFF010000010">
    <property type="protein sequence ID" value="KAK8881210.1"/>
    <property type="molecule type" value="Genomic_DNA"/>
</dbReference>
<dbReference type="InterPro" id="IPR000959">
    <property type="entry name" value="POLO_box_dom"/>
</dbReference>
<dbReference type="SUPFAM" id="SSF82615">
    <property type="entry name" value="Polo-box domain"/>
    <property type="match status" value="2"/>
</dbReference>
<reference evidence="8 9" key="1">
    <citation type="submission" date="2024-04" db="EMBL/GenBank/DDBJ databases">
        <title>Tritrichomonas musculus Genome.</title>
        <authorList>
            <person name="Alves-Ferreira E."/>
            <person name="Grigg M."/>
            <person name="Lorenzi H."/>
            <person name="Galac M."/>
        </authorList>
    </citation>
    <scope>NUCLEOTIDE SEQUENCE [LARGE SCALE GENOMIC DNA]</scope>
    <source>
        <strain evidence="8 9">EAF2021</strain>
    </source>
</reference>
<dbReference type="PANTHER" id="PTHR24345:SF0">
    <property type="entry name" value="CELL CYCLE SERINE_THREONINE-PROTEIN KINASE CDC5_MSD2"/>
    <property type="match status" value="1"/>
</dbReference>
<keyword evidence="2" id="KW-0808">Transferase</keyword>
<evidence type="ECO:0000256" key="6">
    <source>
        <dbReference type="PROSITE-ProRule" id="PRU10141"/>
    </source>
</evidence>
<evidence type="ECO:0000313" key="8">
    <source>
        <dbReference type="EMBL" id="KAK8881210.1"/>
    </source>
</evidence>
<dbReference type="Gene3D" id="1.10.510.10">
    <property type="entry name" value="Transferase(Phosphotransferase) domain 1"/>
    <property type="match status" value="1"/>
</dbReference>
<organism evidence="8 9">
    <name type="scientific">Tritrichomonas musculus</name>
    <dbReference type="NCBI Taxonomy" id="1915356"/>
    <lineage>
        <taxon>Eukaryota</taxon>
        <taxon>Metamonada</taxon>
        <taxon>Parabasalia</taxon>
        <taxon>Tritrichomonadida</taxon>
        <taxon>Tritrichomonadidae</taxon>
        <taxon>Tritrichomonas</taxon>
    </lineage>
</organism>
<evidence type="ECO:0000313" key="9">
    <source>
        <dbReference type="Proteomes" id="UP001470230"/>
    </source>
</evidence>
<dbReference type="Proteomes" id="UP001470230">
    <property type="component" value="Unassembled WGS sequence"/>
</dbReference>
<dbReference type="InterPro" id="IPR036947">
    <property type="entry name" value="POLO_box_dom_sf"/>
</dbReference>
<keyword evidence="5 6" id="KW-0067">ATP-binding</keyword>
<dbReference type="InterPro" id="IPR000719">
    <property type="entry name" value="Prot_kinase_dom"/>
</dbReference>
<dbReference type="PROSITE" id="PS00107">
    <property type="entry name" value="PROTEIN_KINASE_ATP"/>
    <property type="match status" value="1"/>
</dbReference>
<dbReference type="PROSITE" id="PS50011">
    <property type="entry name" value="PROTEIN_KINASE_DOM"/>
    <property type="match status" value="1"/>
</dbReference>
<keyword evidence="1" id="KW-0723">Serine/threonine-protein kinase</keyword>
<keyword evidence="3 6" id="KW-0547">Nucleotide-binding</keyword>
<dbReference type="SMART" id="SM00220">
    <property type="entry name" value="S_TKc"/>
    <property type="match status" value="1"/>
</dbReference>
<evidence type="ECO:0000256" key="1">
    <source>
        <dbReference type="ARBA" id="ARBA00022527"/>
    </source>
</evidence>
<dbReference type="PROSITE" id="PS00108">
    <property type="entry name" value="PROTEIN_KINASE_ST"/>
    <property type="match status" value="1"/>
</dbReference>
<accession>A0ABR2JTK7</accession>
<evidence type="ECO:0000259" key="7">
    <source>
        <dbReference type="PROSITE" id="PS50011"/>
    </source>
</evidence>
<gene>
    <name evidence="8" type="ORF">M9Y10_003943</name>
</gene>
<evidence type="ECO:0000256" key="3">
    <source>
        <dbReference type="ARBA" id="ARBA00022741"/>
    </source>
</evidence>
<keyword evidence="9" id="KW-1185">Reference proteome</keyword>
<feature type="binding site" evidence="6">
    <location>
        <position position="47"/>
    </location>
    <ligand>
        <name>ATP</name>
        <dbReference type="ChEBI" id="CHEBI:30616"/>
    </ligand>
</feature>
<dbReference type="InterPro" id="IPR008271">
    <property type="entry name" value="Ser/Thr_kinase_AS"/>
</dbReference>
<proteinExistence type="predicted"/>
<comment type="caution">
    <text evidence="8">The sequence shown here is derived from an EMBL/GenBank/DDBJ whole genome shotgun (WGS) entry which is preliminary data.</text>
</comment>
<dbReference type="InterPro" id="IPR017441">
    <property type="entry name" value="Protein_kinase_ATP_BS"/>
</dbReference>